<sequence length="450" mass="51840">MKKFNKNFMVVILIIAAVTSGCTNSGTGSLSETDEKEMKMYVESWDQRIPSALNEFNTGSPVKISPIWLSDEKDYEQYRQKITASILSGDGPDIILDKPSRIPGLWKIVENNAFYDLDILIKEDKEFNLSDYNKSILDCGIINGKRYLMPLYFSLPLIWSPKSTLANNQLKYNLNPTWDYMKELAESCGEQKKYLIGGSFSFTSLIKNYWPVFIDLVNKRVNFDSPEFIRLLEVYRQICPAICPDEELKPPDFWYRLFRDGQLYFFNGQSLVSLNNLWEENSAVRNFFDSEICIFSYPAIEGQQGITAEACEFVGINQTTDFKNEAFKFIKLLMSEKYQNYGAGVNTFWAPINKKAYEQIKKECTGKEASGKRMSYYLADGQKEYISVAIPEELIKKMDSYIDSISECIFIDTNILDFIDQEVQAYIAGKQDARQTAKAIDNKVRLYMDE</sequence>
<comment type="caution">
    <text evidence="2">The sequence shown here is derived from an EMBL/GenBank/DDBJ whole genome shotgun (WGS) entry which is preliminary data.</text>
</comment>
<dbReference type="Proteomes" id="UP000253034">
    <property type="component" value="Unassembled WGS sequence"/>
</dbReference>
<feature type="signal peptide" evidence="1">
    <location>
        <begin position="1"/>
        <end position="25"/>
    </location>
</feature>
<accession>A0A369AYQ1</accession>
<dbReference type="SUPFAM" id="SSF53850">
    <property type="entry name" value="Periplasmic binding protein-like II"/>
    <property type="match status" value="1"/>
</dbReference>
<gene>
    <name evidence="2" type="ORF">DFR58_11516</name>
</gene>
<dbReference type="InterPro" id="IPR050490">
    <property type="entry name" value="Bact_solute-bd_prot1"/>
</dbReference>
<reference evidence="2 3" key="1">
    <citation type="submission" date="2018-07" db="EMBL/GenBank/DDBJ databases">
        <title>Genomic Encyclopedia of Type Strains, Phase IV (KMG-IV): sequencing the most valuable type-strain genomes for metagenomic binning, comparative biology and taxonomic classification.</title>
        <authorList>
            <person name="Goeker M."/>
        </authorList>
    </citation>
    <scope>NUCLEOTIDE SEQUENCE [LARGE SCALE GENOMIC DNA]</scope>
    <source>
        <strain evidence="2 3">DSM 27016</strain>
    </source>
</reference>
<evidence type="ECO:0000313" key="3">
    <source>
        <dbReference type="Proteomes" id="UP000253034"/>
    </source>
</evidence>
<dbReference type="PANTHER" id="PTHR43649">
    <property type="entry name" value="ARABINOSE-BINDING PROTEIN-RELATED"/>
    <property type="match status" value="1"/>
</dbReference>
<organism evidence="2 3">
    <name type="scientific">Anaerobacterium chartisolvens</name>
    <dbReference type="NCBI Taxonomy" id="1297424"/>
    <lineage>
        <taxon>Bacteria</taxon>
        <taxon>Bacillati</taxon>
        <taxon>Bacillota</taxon>
        <taxon>Clostridia</taxon>
        <taxon>Eubacteriales</taxon>
        <taxon>Oscillospiraceae</taxon>
        <taxon>Anaerobacterium</taxon>
    </lineage>
</organism>
<name>A0A369AYQ1_9FIRM</name>
<keyword evidence="3" id="KW-1185">Reference proteome</keyword>
<dbReference type="RefSeq" id="WP_114298319.1">
    <property type="nucleotide sequence ID" value="NZ_QPJT01000015.1"/>
</dbReference>
<keyword evidence="1" id="KW-0732">Signal</keyword>
<evidence type="ECO:0000313" key="2">
    <source>
        <dbReference type="EMBL" id="RCX14293.1"/>
    </source>
</evidence>
<dbReference type="EMBL" id="QPJT01000015">
    <property type="protein sequence ID" value="RCX14293.1"/>
    <property type="molecule type" value="Genomic_DNA"/>
</dbReference>
<dbReference type="Pfam" id="PF01547">
    <property type="entry name" value="SBP_bac_1"/>
    <property type="match status" value="1"/>
</dbReference>
<proteinExistence type="predicted"/>
<dbReference type="Gene3D" id="3.40.190.10">
    <property type="entry name" value="Periplasmic binding protein-like II"/>
    <property type="match status" value="1"/>
</dbReference>
<protein>
    <submittedName>
        <fullName evidence="2">ABC-type glycerol-3-phosphate transport system substrate-binding protein</fullName>
    </submittedName>
</protein>
<evidence type="ECO:0000256" key="1">
    <source>
        <dbReference type="SAM" id="SignalP"/>
    </source>
</evidence>
<dbReference type="PROSITE" id="PS51257">
    <property type="entry name" value="PROKAR_LIPOPROTEIN"/>
    <property type="match status" value="1"/>
</dbReference>
<dbReference type="OrthoDB" id="1918191at2"/>
<dbReference type="AlphaFoldDB" id="A0A369AYQ1"/>
<dbReference type="InterPro" id="IPR006059">
    <property type="entry name" value="SBP"/>
</dbReference>
<dbReference type="PANTHER" id="PTHR43649:SF12">
    <property type="entry name" value="DIACETYLCHITOBIOSE BINDING PROTEIN DASA"/>
    <property type="match status" value="1"/>
</dbReference>
<feature type="chain" id="PRO_5038467316" evidence="1">
    <location>
        <begin position="26"/>
        <end position="450"/>
    </location>
</feature>